<keyword evidence="6 9" id="KW-0456">Lyase</keyword>
<evidence type="ECO:0000256" key="5">
    <source>
        <dbReference type="ARBA" id="ARBA00022694"/>
    </source>
</evidence>
<dbReference type="Pfam" id="PF02778">
    <property type="entry name" value="tRNA_int_endo_N"/>
    <property type="match status" value="1"/>
</dbReference>
<dbReference type="Proteomes" id="UP000694580">
    <property type="component" value="Chromosome 12"/>
</dbReference>
<evidence type="ECO:0000256" key="6">
    <source>
        <dbReference type="ARBA" id="ARBA00023239"/>
    </source>
</evidence>
<dbReference type="InterPro" id="IPR006678">
    <property type="entry name" value="tRNA_intron_Endonuc_N"/>
</dbReference>
<dbReference type="EC" id="4.6.1.16" evidence="3 9"/>
<comment type="function">
    <text evidence="9">Constitutes one of the two catalytic subunit of the tRNA-splicing endonuclease complex, a complex responsible for identification and cleavage of the splice sites in pre-tRNA. It cleaves pre-tRNA at the 5'- and 3'-splice sites to release the intron. The products are an intron and two tRNA half-molecules bearing 2',3'-cyclic phosphate and 5'-OH termini. There are no conserved sequences at the splice sites, but the intron is invariably located at the same site in the gene, placing the splice sites an invariant distance from the constant structural features of the tRNA body.</text>
</comment>
<evidence type="ECO:0000256" key="3">
    <source>
        <dbReference type="ARBA" id="ARBA00012573"/>
    </source>
</evidence>
<dbReference type="InterPro" id="IPR016589">
    <property type="entry name" value="tRNA_splic_SEN2"/>
</dbReference>
<dbReference type="Ensembl" id="ENSDCDT00010054595.1">
    <property type="protein sequence ID" value="ENSDCDP00010044492.1"/>
    <property type="gene ID" value="ENSDCDG00010027534.1"/>
</dbReference>
<feature type="domain" description="tRNA intron endonuclease catalytic" evidence="12">
    <location>
        <begin position="330"/>
        <end position="418"/>
    </location>
</feature>
<dbReference type="GO" id="GO:0000214">
    <property type="term" value="C:tRNA-intron endonuclease complex"/>
    <property type="evidence" value="ECO:0007669"/>
    <property type="project" value="UniProtKB-UniRule"/>
</dbReference>
<evidence type="ECO:0000256" key="7">
    <source>
        <dbReference type="ARBA" id="ARBA00023242"/>
    </source>
</evidence>
<keyword evidence="7 9" id="KW-0539">Nucleus</keyword>
<dbReference type="Pfam" id="PF01974">
    <property type="entry name" value="tRNA_int_endo"/>
    <property type="match status" value="1"/>
</dbReference>
<evidence type="ECO:0000256" key="2">
    <source>
        <dbReference type="ARBA" id="ARBA00008078"/>
    </source>
</evidence>
<name>A0AAY4DG23_9TELE</name>
<dbReference type="InterPro" id="IPR006677">
    <property type="entry name" value="tRNA_intron_Endonuc_cat-like"/>
</dbReference>
<dbReference type="PIRSF" id="PIRSF011789">
    <property type="entry name" value="tRNA_splic_SEN2"/>
    <property type="match status" value="1"/>
</dbReference>
<accession>A0AAY4DG23</accession>
<dbReference type="GO" id="GO:0005737">
    <property type="term" value="C:cytoplasm"/>
    <property type="evidence" value="ECO:0007669"/>
    <property type="project" value="TreeGrafter"/>
</dbReference>
<reference evidence="14" key="2">
    <citation type="submission" date="2025-08" db="UniProtKB">
        <authorList>
            <consortium name="Ensembl"/>
        </authorList>
    </citation>
    <scope>IDENTIFICATION</scope>
</reference>
<proteinExistence type="inferred from homology"/>
<dbReference type="InterPro" id="IPR011856">
    <property type="entry name" value="tRNA_endonuc-like_dom_sf"/>
</dbReference>
<keyword evidence="5 9" id="KW-0819">tRNA processing</keyword>
<evidence type="ECO:0000256" key="4">
    <source>
        <dbReference type="ARBA" id="ARBA00022664"/>
    </source>
</evidence>
<evidence type="ECO:0000256" key="8">
    <source>
        <dbReference type="ARBA" id="ARBA00071058"/>
    </source>
</evidence>
<dbReference type="Gene3D" id="3.40.1350.10">
    <property type="match status" value="1"/>
</dbReference>
<keyword evidence="15" id="KW-1185">Reference proteome</keyword>
<dbReference type="PANTHER" id="PTHR21227:SF0">
    <property type="entry name" value="TRNA-SPLICING ENDONUCLEASE SUBUNIT SEN2"/>
    <property type="match status" value="1"/>
</dbReference>
<dbReference type="GO" id="GO:0000379">
    <property type="term" value="P:tRNA-type intron splice site recognition and cleavage"/>
    <property type="evidence" value="ECO:0007669"/>
    <property type="project" value="TreeGrafter"/>
</dbReference>
<reference evidence="14 15" key="1">
    <citation type="submission" date="2020-06" db="EMBL/GenBank/DDBJ databases">
        <authorList>
            <consortium name="Wellcome Sanger Institute Data Sharing"/>
        </authorList>
    </citation>
    <scope>NUCLEOTIDE SEQUENCE [LARGE SCALE GENOMIC DNA]</scope>
</reference>
<feature type="active site" evidence="10">
    <location>
        <position position="368"/>
    </location>
</feature>
<dbReference type="RefSeq" id="XP_028854527.1">
    <property type="nucleotide sequence ID" value="XM_028998694.1"/>
</dbReference>
<dbReference type="NCBIfam" id="TIGR00324">
    <property type="entry name" value="endA"/>
    <property type="match status" value="1"/>
</dbReference>
<evidence type="ECO:0000259" key="13">
    <source>
        <dbReference type="Pfam" id="PF02778"/>
    </source>
</evidence>
<evidence type="ECO:0000256" key="10">
    <source>
        <dbReference type="PIRSR" id="PIRSR011789-1"/>
    </source>
</evidence>
<sequence>MTEAVFQAPKRRPRVYEAYEAPLPAPRAGEDGFSAELVHGHVVVRDPGHVQALYGQGYFGKGVLSRSRPRYSVSERWGNLGDLCLPIISSSRYKALVKLAQDSLLAQGLEGEAACATLEKFTRPVEQPVNDHRKDRSNGRDESPQGPERRDDSGSPVDAFGEEGHDDGPQYPPEAKRCRRQGDPHHDPLAKLYPEEPERVDGDNSYGIKCVRHDDWIAHCGCRVEERQLKGVLHPETDAKSPDQTEYVLVEEEEEQETEESMQDPSSGARGTLKLVCRANPFRTVEYLQLSLEEAFFLVYALGCLSIYYNKVPLSIVQLWTTFSSVQPNFNATYAAYHYFRSKGWVPKTGVKYGTDFMLYRKGPPFYHASYSVVVEQVNDSFQGATLRPFSWRSLAALSRITGNVSKELMVCFVITPLDVTEELLSSPDCIKRFRVQEMIVSRWISSRERTEQDDL</sequence>
<evidence type="ECO:0000256" key="9">
    <source>
        <dbReference type="PIRNR" id="PIRNR011789"/>
    </source>
</evidence>
<evidence type="ECO:0000313" key="15">
    <source>
        <dbReference type="Proteomes" id="UP000694580"/>
    </source>
</evidence>
<evidence type="ECO:0000259" key="12">
    <source>
        <dbReference type="Pfam" id="PF01974"/>
    </source>
</evidence>
<dbReference type="PANTHER" id="PTHR21227">
    <property type="entry name" value="TRNA-SPLICING ENDONUCLEASE SUBUNIT SEN2"/>
    <property type="match status" value="1"/>
</dbReference>
<feature type="compositionally biased region" description="Basic and acidic residues" evidence="11">
    <location>
        <begin position="162"/>
        <end position="201"/>
    </location>
</feature>
<evidence type="ECO:0000256" key="11">
    <source>
        <dbReference type="SAM" id="MobiDB-lite"/>
    </source>
</evidence>
<protein>
    <recommendedName>
        <fullName evidence="8 9">tRNA-splicing endonuclease subunit Sen2</fullName>
        <ecNumber evidence="3 9">4.6.1.16</ecNumber>
    </recommendedName>
</protein>
<feature type="domain" description="tRNA intron endonuclease N-terminal" evidence="13">
    <location>
        <begin position="285"/>
        <end position="320"/>
    </location>
</feature>
<comment type="subcellular location">
    <subcellularLocation>
        <location evidence="1 9">Nucleus</location>
    </subcellularLocation>
</comment>
<reference evidence="14" key="3">
    <citation type="submission" date="2025-09" db="UniProtKB">
        <authorList>
            <consortium name="Ensembl"/>
        </authorList>
    </citation>
    <scope>IDENTIFICATION</scope>
</reference>
<dbReference type="GO" id="GO:0006397">
    <property type="term" value="P:mRNA processing"/>
    <property type="evidence" value="ECO:0007669"/>
    <property type="project" value="UniProtKB-KW"/>
</dbReference>
<dbReference type="GO" id="GO:0003676">
    <property type="term" value="F:nucleic acid binding"/>
    <property type="evidence" value="ECO:0007669"/>
    <property type="project" value="InterPro"/>
</dbReference>
<keyword evidence="4" id="KW-0507">mRNA processing</keyword>
<dbReference type="FunFam" id="3.40.1350.10:FF:000001">
    <property type="entry name" value="tRNA-splicing endonuclease subunit Sen2"/>
    <property type="match status" value="1"/>
</dbReference>
<organism evidence="14 15">
    <name type="scientific">Denticeps clupeoides</name>
    <name type="common">denticle herring</name>
    <dbReference type="NCBI Taxonomy" id="299321"/>
    <lineage>
        <taxon>Eukaryota</taxon>
        <taxon>Metazoa</taxon>
        <taxon>Chordata</taxon>
        <taxon>Craniata</taxon>
        <taxon>Vertebrata</taxon>
        <taxon>Euteleostomi</taxon>
        <taxon>Actinopterygii</taxon>
        <taxon>Neopterygii</taxon>
        <taxon>Teleostei</taxon>
        <taxon>Clupei</taxon>
        <taxon>Clupeiformes</taxon>
        <taxon>Denticipitoidei</taxon>
        <taxon>Denticipitidae</taxon>
        <taxon>Denticeps</taxon>
    </lineage>
</organism>
<gene>
    <name evidence="14" type="primary">TSEN2</name>
</gene>
<evidence type="ECO:0000256" key="1">
    <source>
        <dbReference type="ARBA" id="ARBA00004123"/>
    </source>
</evidence>
<dbReference type="InterPro" id="IPR036167">
    <property type="entry name" value="tRNA_intron_Endo_cat-like_sf"/>
</dbReference>
<evidence type="ECO:0000313" key="14">
    <source>
        <dbReference type="Ensembl" id="ENSDCDP00010044492.1"/>
    </source>
</evidence>
<dbReference type="SUPFAM" id="SSF53032">
    <property type="entry name" value="tRNA-intron endonuclease catalytic domain-like"/>
    <property type="match status" value="1"/>
</dbReference>
<comment type="similarity">
    <text evidence="2 9">Belongs to the tRNA-intron endonuclease family.</text>
</comment>
<feature type="active site" evidence="10">
    <location>
        <position position="360"/>
    </location>
</feature>
<dbReference type="GeneID" id="114800853"/>
<dbReference type="InterPro" id="IPR006676">
    <property type="entry name" value="tRNA_splic"/>
</dbReference>
<dbReference type="CDD" id="cd22363">
    <property type="entry name" value="tRNA-intron_lyase_C"/>
    <property type="match status" value="1"/>
</dbReference>
<feature type="active site" evidence="10">
    <location>
        <position position="407"/>
    </location>
</feature>
<feature type="region of interest" description="Disordered" evidence="11">
    <location>
        <begin position="124"/>
        <end position="201"/>
    </location>
</feature>
<feature type="compositionally biased region" description="Basic and acidic residues" evidence="11">
    <location>
        <begin position="129"/>
        <end position="153"/>
    </location>
</feature>
<dbReference type="GeneTree" id="ENSGT00390000013266"/>
<dbReference type="GO" id="GO:0000213">
    <property type="term" value="F:tRNA-intron lyase activity"/>
    <property type="evidence" value="ECO:0007669"/>
    <property type="project" value="UniProtKB-UniRule"/>
</dbReference>
<dbReference type="AlphaFoldDB" id="A0AAY4DG23"/>